<gene>
    <name evidence="1" type="ORF">ROH8110_01193</name>
</gene>
<protein>
    <recommendedName>
        <fullName evidence="3">DUF1153 domain-containing protein</fullName>
    </recommendedName>
</protein>
<dbReference type="SUPFAM" id="SSF48295">
    <property type="entry name" value="TrpR-like"/>
    <property type="match status" value="1"/>
</dbReference>
<dbReference type="OrthoDB" id="9796775at2"/>
<dbReference type="Gene3D" id="1.10.10.10">
    <property type="entry name" value="Winged helix-like DNA-binding domain superfamily/Winged helix DNA-binding domain"/>
    <property type="match status" value="1"/>
</dbReference>
<proteinExistence type="predicted"/>
<reference evidence="1 2" key="1">
    <citation type="submission" date="2017-03" db="EMBL/GenBank/DDBJ databases">
        <authorList>
            <person name="Afonso C.L."/>
            <person name="Miller P.J."/>
            <person name="Scott M.A."/>
            <person name="Spackman E."/>
            <person name="Goraichik I."/>
            <person name="Dimitrov K.M."/>
            <person name="Suarez D.L."/>
            <person name="Swayne D.E."/>
        </authorList>
    </citation>
    <scope>NUCLEOTIDE SEQUENCE [LARGE SCALE GENOMIC DNA]</scope>
    <source>
        <strain evidence="1 2">CECT 8110</strain>
    </source>
</reference>
<dbReference type="EMBL" id="FWFU01000001">
    <property type="protein sequence ID" value="SLN26138.1"/>
    <property type="molecule type" value="Genomic_DNA"/>
</dbReference>
<dbReference type="Pfam" id="PF06627">
    <property type="entry name" value="DUF1153"/>
    <property type="match status" value="1"/>
</dbReference>
<evidence type="ECO:0008006" key="3">
    <source>
        <dbReference type="Google" id="ProtNLM"/>
    </source>
</evidence>
<accession>A0A1X6YMX5</accession>
<dbReference type="GO" id="GO:0043565">
    <property type="term" value="F:sequence-specific DNA binding"/>
    <property type="evidence" value="ECO:0007669"/>
    <property type="project" value="InterPro"/>
</dbReference>
<dbReference type="RefSeq" id="WP_085816708.1">
    <property type="nucleotide sequence ID" value="NZ_FWFU01000001.1"/>
</dbReference>
<dbReference type="Proteomes" id="UP000193207">
    <property type="component" value="Unassembled WGS sequence"/>
</dbReference>
<organism evidence="1 2">
    <name type="scientific">Roseovarius halotolerans</name>
    <dbReference type="NCBI Taxonomy" id="505353"/>
    <lineage>
        <taxon>Bacteria</taxon>
        <taxon>Pseudomonadati</taxon>
        <taxon>Pseudomonadota</taxon>
        <taxon>Alphaproteobacteria</taxon>
        <taxon>Rhodobacterales</taxon>
        <taxon>Roseobacteraceae</taxon>
        <taxon>Roseovarius</taxon>
    </lineage>
</organism>
<dbReference type="AlphaFoldDB" id="A0A1X6YMX5"/>
<evidence type="ECO:0000313" key="2">
    <source>
        <dbReference type="Proteomes" id="UP000193207"/>
    </source>
</evidence>
<dbReference type="InterPro" id="IPR009534">
    <property type="entry name" value="DUF1153"/>
</dbReference>
<dbReference type="InterPro" id="IPR010921">
    <property type="entry name" value="Trp_repressor/repl_initiator"/>
</dbReference>
<sequence>MFLKKMNGKRIVKLPDGSVMSCADLPAPDTRRWTAARKLAVVRGVAHGLMEKEAALERYGLSEAEFLEWVKGAGAGGLSGLRATIRKKTDTTDD</sequence>
<name>A0A1X6YMX5_9RHOB</name>
<evidence type="ECO:0000313" key="1">
    <source>
        <dbReference type="EMBL" id="SLN26138.1"/>
    </source>
</evidence>
<dbReference type="InterPro" id="IPR036388">
    <property type="entry name" value="WH-like_DNA-bd_sf"/>
</dbReference>
<keyword evidence="2" id="KW-1185">Reference proteome</keyword>